<gene>
    <name evidence="9" type="ORF">AKG37_03345</name>
    <name evidence="10" type="ORF">KCQ59_03455</name>
</gene>
<keyword evidence="2 7" id="KW-0813">Transport</keyword>
<dbReference type="Proteomes" id="UP000676804">
    <property type="component" value="Unassembled WGS sequence"/>
</dbReference>
<evidence type="ECO:0000256" key="6">
    <source>
        <dbReference type="ARBA" id="ARBA00023136"/>
    </source>
</evidence>
<dbReference type="EMBL" id="JAGQFH010000001">
    <property type="protein sequence ID" value="MBR8688842.1"/>
    <property type="molecule type" value="Genomic_DNA"/>
</dbReference>
<feature type="domain" description="ABC transmembrane type-1" evidence="8">
    <location>
        <begin position="266"/>
        <end position="468"/>
    </location>
</feature>
<keyword evidence="11" id="KW-1185">Reference proteome</keyword>
<evidence type="ECO:0000313" key="10">
    <source>
        <dbReference type="EMBL" id="MBR8688842.1"/>
    </source>
</evidence>
<comment type="subcellular location">
    <subcellularLocation>
        <location evidence="1 7">Cell membrane</location>
        <topology evidence="1 7">Multi-pass membrane protein</topology>
    </subcellularLocation>
</comment>
<dbReference type="PANTHER" id="PTHR30465:SF0">
    <property type="entry name" value="OLIGOPEPTIDE TRANSPORT SYSTEM PERMEASE PROTEIN APPB"/>
    <property type="match status" value="1"/>
</dbReference>
<dbReference type="PROSITE" id="PS50928">
    <property type="entry name" value="ABC_TM1"/>
    <property type="match status" value="1"/>
</dbReference>
<dbReference type="AlphaFoldDB" id="A0ABD4QHN0"/>
<name>A0ABD4QHN0_9BACI</name>
<dbReference type="EMBL" id="LGYN01000001">
    <property type="protein sequence ID" value="KPN16104.1"/>
    <property type="molecule type" value="Genomic_DNA"/>
</dbReference>
<dbReference type="Pfam" id="PF00528">
    <property type="entry name" value="BPD_transp_1"/>
    <property type="match status" value="1"/>
</dbReference>
<dbReference type="Gene3D" id="1.10.3720.10">
    <property type="entry name" value="MetI-like"/>
    <property type="match status" value="1"/>
</dbReference>
<dbReference type="GO" id="GO:0005886">
    <property type="term" value="C:plasma membrane"/>
    <property type="evidence" value="ECO:0007669"/>
    <property type="project" value="UniProtKB-SubCell"/>
</dbReference>
<dbReference type="SUPFAM" id="SSF161098">
    <property type="entry name" value="MetI-like"/>
    <property type="match status" value="1"/>
</dbReference>
<feature type="transmembrane region" description="Helical" evidence="7">
    <location>
        <begin position="301"/>
        <end position="328"/>
    </location>
</feature>
<evidence type="ECO:0000259" key="8">
    <source>
        <dbReference type="PROSITE" id="PS50928"/>
    </source>
</evidence>
<feature type="transmembrane region" description="Helical" evidence="7">
    <location>
        <begin position="180"/>
        <end position="200"/>
    </location>
</feature>
<keyword evidence="6 7" id="KW-0472">Membrane</keyword>
<dbReference type="InterPro" id="IPR035906">
    <property type="entry name" value="MetI-like_sf"/>
</dbReference>
<sequence length="482" mass="55063">MLAVKHDVAGGTSHSSWLSRKYQDMQLRRTYQILLWIVGLPVHLIVFFYYLHKRKQDTYIDVFEEVNHRLIASGDKEKIRADIHQQVLRKKEFFNEKIKPHEIDKQTKQWTEETFQKIVRLKVEEELKSQGQAKITFEHIFVSLLSNRIFLIASFIPGLPMYVVLFLYGHVFLKYIVERLFMSVFVIIGVVILVFTILYFSPFDPAANILGESATKEQIATFNHLYGLDQSYIHQLWNALKGFFTFDLGKSFTGNEEVATSIVNRFPITLTLAVWSLVMAIVVAIPIGVMSATRPYSFFDYSFMFIALLGLSIPNFWQGLIFILNFSIKWQWLPATYSPGNWLSMLMPVVVLGTGLTASIARMTRSSMLEVMYEDYMITAKAKGLSQQHILWRHGIGNAMIPIITVIGLLFGAMLGGAAVTEKVFNISGIGSYIVDKQFIPDIPSILGGVVYVAITISLVNVIIDILYAFFDPRIRSKMKQY</sequence>
<dbReference type="Pfam" id="PF19300">
    <property type="entry name" value="BPD_transp_1_N"/>
    <property type="match status" value="1"/>
</dbReference>
<accession>A0ABD4QHN0</accession>
<dbReference type="Proteomes" id="UP000050272">
    <property type="component" value="Unassembled WGS sequence"/>
</dbReference>
<feature type="transmembrane region" description="Helical" evidence="7">
    <location>
        <begin position="446"/>
        <end position="471"/>
    </location>
</feature>
<feature type="transmembrane region" description="Helical" evidence="7">
    <location>
        <begin position="399"/>
        <end position="420"/>
    </location>
</feature>
<evidence type="ECO:0000313" key="11">
    <source>
        <dbReference type="Proteomes" id="UP000050272"/>
    </source>
</evidence>
<evidence type="ECO:0000256" key="2">
    <source>
        <dbReference type="ARBA" id="ARBA00022448"/>
    </source>
</evidence>
<feature type="transmembrane region" description="Helical" evidence="7">
    <location>
        <begin position="340"/>
        <end position="361"/>
    </location>
</feature>
<evidence type="ECO:0000313" key="9">
    <source>
        <dbReference type="EMBL" id="KPN16104.1"/>
    </source>
</evidence>
<evidence type="ECO:0000313" key="12">
    <source>
        <dbReference type="Proteomes" id="UP000676804"/>
    </source>
</evidence>
<dbReference type="InterPro" id="IPR000515">
    <property type="entry name" value="MetI-like"/>
</dbReference>
<feature type="transmembrane region" description="Helical" evidence="7">
    <location>
        <begin position="149"/>
        <end position="168"/>
    </location>
</feature>
<dbReference type="InterPro" id="IPR045621">
    <property type="entry name" value="BPD_transp_1_N"/>
</dbReference>
<protein>
    <submittedName>
        <fullName evidence="9 10">ABC transporter permease</fullName>
    </submittedName>
</protein>
<evidence type="ECO:0000256" key="1">
    <source>
        <dbReference type="ARBA" id="ARBA00004651"/>
    </source>
</evidence>
<dbReference type="PANTHER" id="PTHR30465">
    <property type="entry name" value="INNER MEMBRANE ABC TRANSPORTER"/>
    <property type="match status" value="1"/>
</dbReference>
<comment type="caution">
    <text evidence="10">The sequence shown here is derived from an EMBL/GenBank/DDBJ whole genome shotgun (WGS) entry which is preliminary data.</text>
</comment>
<evidence type="ECO:0000256" key="7">
    <source>
        <dbReference type="RuleBase" id="RU363032"/>
    </source>
</evidence>
<evidence type="ECO:0000256" key="3">
    <source>
        <dbReference type="ARBA" id="ARBA00022475"/>
    </source>
</evidence>
<feature type="transmembrane region" description="Helical" evidence="7">
    <location>
        <begin position="33"/>
        <end position="51"/>
    </location>
</feature>
<organism evidence="10 12">
    <name type="scientific">Bacillus australimaris</name>
    <dbReference type="NCBI Taxonomy" id="1326968"/>
    <lineage>
        <taxon>Bacteria</taxon>
        <taxon>Bacillati</taxon>
        <taxon>Bacillota</taxon>
        <taxon>Bacilli</taxon>
        <taxon>Bacillales</taxon>
        <taxon>Bacillaceae</taxon>
        <taxon>Bacillus</taxon>
    </lineage>
</organism>
<feature type="transmembrane region" description="Helical" evidence="7">
    <location>
        <begin position="268"/>
        <end position="289"/>
    </location>
</feature>
<comment type="similarity">
    <text evidence="7">Belongs to the binding-protein-dependent transport system permease family.</text>
</comment>
<reference evidence="10 12" key="2">
    <citation type="submission" date="2021-04" db="EMBL/GenBank/DDBJ databases">
        <title>Isolation of newly marine bacteria for enzymatic activity.</title>
        <authorList>
            <person name="Hadi W.A.M."/>
            <person name="Nair A.J.J."/>
            <person name="Edwin B.T."/>
        </authorList>
    </citation>
    <scope>NUCLEOTIDE SEQUENCE [LARGE SCALE GENOMIC DNA]</scope>
    <source>
        <strain evidence="10 12">B28A</strain>
    </source>
</reference>
<dbReference type="CDD" id="cd06261">
    <property type="entry name" value="TM_PBP2"/>
    <property type="match status" value="1"/>
</dbReference>
<proteinExistence type="inferred from homology"/>
<dbReference type="RefSeq" id="WP_060697762.1">
    <property type="nucleotide sequence ID" value="NZ_JAGQFH010000001.1"/>
</dbReference>
<keyword evidence="5 7" id="KW-1133">Transmembrane helix</keyword>
<evidence type="ECO:0000256" key="4">
    <source>
        <dbReference type="ARBA" id="ARBA00022692"/>
    </source>
</evidence>
<keyword evidence="4 7" id="KW-0812">Transmembrane</keyword>
<keyword evidence="3" id="KW-1003">Cell membrane</keyword>
<reference evidence="9 11" key="1">
    <citation type="submission" date="2015-07" db="EMBL/GenBank/DDBJ databases">
        <title>Bacillus zhangzhouensis sp. nov. and Bacillus nanhaiticus sp. nov.</title>
        <authorList>
            <person name="Liu Y."/>
            <person name="Lai Q."/>
            <person name="Shao Z."/>
        </authorList>
    </citation>
    <scope>NUCLEOTIDE SEQUENCE [LARGE SCALE GENOMIC DNA]</scope>
    <source>
        <strain evidence="9 11">NH7I_1</strain>
    </source>
</reference>
<evidence type="ECO:0000256" key="5">
    <source>
        <dbReference type="ARBA" id="ARBA00022989"/>
    </source>
</evidence>